<dbReference type="EMBL" id="CP111017">
    <property type="protein sequence ID" value="WAR08185.1"/>
    <property type="molecule type" value="Genomic_DNA"/>
</dbReference>
<proteinExistence type="predicted"/>
<accession>A0ABY7EGF4</accession>
<evidence type="ECO:0000313" key="2">
    <source>
        <dbReference type="Proteomes" id="UP001164746"/>
    </source>
</evidence>
<evidence type="ECO:0000313" key="1">
    <source>
        <dbReference type="EMBL" id="WAR08185.1"/>
    </source>
</evidence>
<dbReference type="Proteomes" id="UP001164746">
    <property type="component" value="Chromosome 6"/>
</dbReference>
<name>A0ABY7EGF4_MYAAR</name>
<sequence length="85" mass="9698">MAVVSPRKEKGVRQGSKARCVEIISIVTQPMMNIVPRLPTTYRLLPKIVDLVNMMRKEGEMMDGEYNTSRLQFPVTKEQQGVNAY</sequence>
<gene>
    <name evidence="1" type="ORF">MAR_018143</name>
</gene>
<protein>
    <submittedName>
        <fullName evidence="1">Uncharacterized protein</fullName>
    </submittedName>
</protein>
<keyword evidence="2" id="KW-1185">Reference proteome</keyword>
<organism evidence="1 2">
    <name type="scientific">Mya arenaria</name>
    <name type="common">Soft-shell clam</name>
    <dbReference type="NCBI Taxonomy" id="6604"/>
    <lineage>
        <taxon>Eukaryota</taxon>
        <taxon>Metazoa</taxon>
        <taxon>Spiralia</taxon>
        <taxon>Lophotrochozoa</taxon>
        <taxon>Mollusca</taxon>
        <taxon>Bivalvia</taxon>
        <taxon>Autobranchia</taxon>
        <taxon>Heteroconchia</taxon>
        <taxon>Euheterodonta</taxon>
        <taxon>Imparidentia</taxon>
        <taxon>Neoheterodontei</taxon>
        <taxon>Myida</taxon>
        <taxon>Myoidea</taxon>
        <taxon>Myidae</taxon>
        <taxon>Mya</taxon>
    </lineage>
</organism>
<reference evidence="1" key="1">
    <citation type="submission" date="2022-11" db="EMBL/GenBank/DDBJ databases">
        <title>Centuries of genome instability and evolution in soft-shell clam transmissible cancer (bioRxiv).</title>
        <authorList>
            <person name="Hart S.F.M."/>
            <person name="Yonemitsu M.A."/>
            <person name="Giersch R.M."/>
            <person name="Beal B.F."/>
            <person name="Arriagada G."/>
            <person name="Davis B.W."/>
            <person name="Ostrander E.A."/>
            <person name="Goff S.P."/>
            <person name="Metzger M.J."/>
        </authorList>
    </citation>
    <scope>NUCLEOTIDE SEQUENCE</scope>
    <source>
        <strain evidence="1">MELC-2E11</strain>
        <tissue evidence="1">Siphon/mantle</tissue>
    </source>
</reference>